<comment type="caution">
    <text evidence="3">The sequence shown here is derived from an EMBL/GenBank/DDBJ whole genome shotgun (WGS) entry which is preliminary data.</text>
</comment>
<dbReference type="GO" id="GO:0046983">
    <property type="term" value="F:protein dimerization activity"/>
    <property type="evidence" value="ECO:0007669"/>
    <property type="project" value="InterPro"/>
</dbReference>
<evidence type="ECO:0000259" key="1">
    <source>
        <dbReference type="Pfam" id="PF05699"/>
    </source>
</evidence>
<organism evidence="3 4">
    <name type="scientific">Aphis craccivora</name>
    <name type="common">Cowpea aphid</name>
    <dbReference type="NCBI Taxonomy" id="307492"/>
    <lineage>
        <taxon>Eukaryota</taxon>
        <taxon>Metazoa</taxon>
        <taxon>Ecdysozoa</taxon>
        <taxon>Arthropoda</taxon>
        <taxon>Hexapoda</taxon>
        <taxon>Insecta</taxon>
        <taxon>Pterygota</taxon>
        <taxon>Neoptera</taxon>
        <taxon>Paraneoptera</taxon>
        <taxon>Hemiptera</taxon>
        <taxon>Sternorrhyncha</taxon>
        <taxon>Aphidomorpha</taxon>
        <taxon>Aphidoidea</taxon>
        <taxon>Aphididae</taxon>
        <taxon>Aphidini</taxon>
        <taxon>Aphis</taxon>
        <taxon>Aphis</taxon>
    </lineage>
</organism>
<dbReference type="EMBL" id="VUJU01007041">
    <property type="protein sequence ID" value="KAF0746873.1"/>
    <property type="molecule type" value="Genomic_DNA"/>
</dbReference>
<dbReference type="InterPro" id="IPR025398">
    <property type="entry name" value="DUF4371"/>
</dbReference>
<dbReference type="AlphaFoldDB" id="A0A6G0Y0T5"/>
<evidence type="ECO:0000313" key="4">
    <source>
        <dbReference type="Proteomes" id="UP000478052"/>
    </source>
</evidence>
<keyword evidence="4" id="KW-1185">Reference proteome</keyword>
<dbReference type="InterPro" id="IPR008906">
    <property type="entry name" value="HATC_C_dom"/>
</dbReference>
<evidence type="ECO:0000313" key="3">
    <source>
        <dbReference type="EMBL" id="KAF0746873.1"/>
    </source>
</evidence>
<evidence type="ECO:0000259" key="2">
    <source>
        <dbReference type="Pfam" id="PF14291"/>
    </source>
</evidence>
<feature type="domain" description="DUF4371" evidence="2">
    <location>
        <begin position="224"/>
        <end position="442"/>
    </location>
</feature>
<dbReference type="PANTHER" id="PTHR45749:SF37">
    <property type="entry name" value="OS05G0311600 PROTEIN"/>
    <property type="match status" value="1"/>
</dbReference>
<gene>
    <name evidence="3" type="ORF">FWK35_00023568</name>
</gene>
<accession>A0A6G0Y0T5</accession>
<proteinExistence type="predicted"/>
<name>A0A6G0Y0T5_APHCR</name>
<dbReference type="Pfam" id="PF05699">
    <property type="entry name" value="Dimer_Tnp_hAT"/>
    <property type="match status" value="1"/>
</dbReference>
<protein>
    <submittedName>
        <fullName evidence="3">Zinc finger MYM-type protein 1-like</fullName>
    </submittedName>
</protein>
<feature type="domain" description="HAT C-terminal dimerisation" evidence="1">
    <location>
        <begin position="821"/>
        <end position="878"/>
    </location>
</feature>
<dbReference type="OrthoDB" id="6621209at2759"/>
<dbReference type="SUPFAM" id="SSF53098">
    <property type="entry name" value="Ribonuclease H-like"/>
    <property type="match status" value="1"/>
</dbReference>
<sequence>MSLDKVCMCGKRREGLNKTNWTRHINSCKTRKLSLNNSISRFFGVYSSSSSQNNTHISPIETELEENKMKYIASSSQNNTHISPIETELEGLKDNIRTLPLDNDPAKLCKIKSFSYEIVDKIIEMGPCQLTAELLPNKEFASNKFGRKFHPSWYLRKLGDGSVANRIWLSYSISNDKIYCLDCLLFAGKGVVQQAPKAAWTSVGFNTWSTGHFSIISHESSSVHVHSSLQRKIRQSSLKILPALHTLHREEVIMNREIVKELIDITLYLGRHSLAFRGHRESNSQRIQGNFKDLCLLLSKYSPSMASYITQLSNMGKRPKQSFISWRKQNMLIDSLSNYISLQISNSVREAKFFCISIDTAFDISHKEQVSFVIRYIDEKESQVNFKVHERLIALKESPKTTAFDLCELFKNVCVENNLDWKTWLVGQSYDGAANMSGQYNGLQTLIQSENPRATFVWCWSHRLNLVVTDAVSIDINSMDLFGNLEKLYDFISSSKKRAAIFVEKQNELYPKKQVRRVKKVGTTRWMSHKYALDTVLDTLNALLETLSVIQLSEGPSDRRAGSETSGLFAYFTSNRFIYSAFIFKKILEIIEPLSNFLQSPDFDLLAALSMITEKLSHLQNLRREDVFNSLISKFHEYTAKNCNIEFVPLQEKRIKKRKRMLGEGVDDSPISNALQKLKVETFYGALDCIIIQIKKRFMGDNNNCKGQTIGLLKDFSLLSKKRLDETRLDSSTDPLDSFSSFSQIYGYFIDEIMLRSEYIQFAVSLPHFLKNMALPTFLHASESDSENSNISSEEEERYVHGSTQNESMNHASLGNIFNIFWKNKLQDVFPNLYIMVKIALTLPVGSATTERSFSKLKIIKNRLRSTMAEERLENLMKISCENNIYIDYDNILNIFSSKNPGLLKLLTI</sequence>
<reference evidence="3 4" key="1">
    <citation type="submission" date="2019-08" db="EMBL/GenBank/DDBJ databases">
        <title>Whole genome of Aphis craccivora.</title>
        <authorList>
            <person name="Voronova N.V."/>
            <person name="Shulinski R.S."/>
            <person name="Bandarenka Y.V."/>
            <person name="Zhorov D.G."/>
            <person name="Warner D."/>
        </authorList>
    </citation>
    <scope>NUCLEOTIDE SEQUENCE [LARGE SCALE GENOMIC DNA]</scope>
    <source>
        <strain evidence="3">180601</strain>
        <tissue evidence="3">Whole Body</tissue>
    </source>
</reference>
<dbReference type="Proteomes" id="UP000478052">
    <property type="component" value="Unassembled WGS sequence"/>
</dbReference>
<dbReference type="Pfam" id="PF14291">
    <property type="entry name" value="DUF4371"/>
    <property type="match status" value="1"/>
</dbReference>
<dbReference type="InterPro" id="IPR012337">
    <property type="entry name" value="RNaseH-like_sf"/>
</dbReference>
<dbReference type="PANTHER" id="PTHR45749">
    <property type="match status" value="1"/>
</dbReference>